<dbReference type="Proteomes" id="UP001186974">
    <property type="component" value="Unassembled WGS sequence"/>
</dbReference>
<protein>
    <submittedName>
        <fullName evidence="1">Uncharacterized protein</fullName>
    </submittedName>
</protein>
<dbReference type="EMBL" id="JAWDJW010003295">
    <property type="protein sequence ID" value="KAK3077027.1"/>
    <property type="molecule type" value="Genomic_DNA"/>
</dbReference>
<keyword evidence="2" id="KW-1185">Reference proteome</keyword>
<organism evidence="1 2">
    <name type="scientific">Coniosporium uncinatum</name>
    <dbReference type="NCBI Taxonomy" id="93489"/>
    <lineage>
        <taxon>Eukaryota</taxon>
        <taxon>Fungi</taxon>
        <taxon>Dikarya</taxon>
        <taxon>Ascomycota</taxon>
        <taxon>Pezizomycotina</taxon>
        <taxon>Dothideomycetes</taxon>
        <taxon>Dothideomycetes incertae sedis</taxon>
        <taxon>Coniosporium</taxon>
    </lineage>
</organism>
<accession>A0ACC3DK22</accession>
<sequence>MAHSQATPRSQSFNPVDTSKTAESAKDEVESPSVSSTTALCRFEFESGRGNEGTKILMVEWEDDPSTRDLEGNWHISWEGKTTVLPADGRTGSDTNRMYFLLPPSVPIPPNVTLTHRSSDSNRKPVVWHTNPLPAIFPPELGTSARTAGKKGVLHTIWAKKRLQALKKEIDEESQLNVESVGLIMAVQEKEWIEHNFGVTARPNAVSVPSDESA</sequence>
<reference evidence="1" key="1">
    <citation type="submission" date="2024-09" db="EMBL/GenBank/DDBJ databases">
        <title>Black Yeasts Isolated from many extreme environments.</title>
        <authorList>
            <person name="Coleine C."/>
            <person name="Stajich J.E."/>
            <person name="Selbmann L."/>
        </authorList>
    </citation>
    <scope>NUCLEOTIDE SEQUENCE</scope>
    <source>
        <strain evidence="1">CCFEE 5737</strain>
    </source>
</reference>
<gene>
    <name evidence="1" type="ORF">LTS18_011397</name>
</gene>
<evidence type="ECO:0000313" key="2">
    <source>
        <dbReference type="Proteomes" id="UP001186974"/>
    </source>
</evidence>
<feature type="non-terminal residue" evidence="1">
    <location>
        <position position="214"/>
    </location>
</feature>
<evidence type="ECO:0000313" key="1">
    <source>
        <dbReference type="EMBL" id="KAK3077027.1"/>
    </source>
</evidence>
<proteinExistence type="predicted"/>
<comment type="caution">
    <text evidence="1">The sequence shown here is derived from an EMBL/GenBank/DDBJ whole genome shotgun (WGS) entry which is preliminary data.</text>
</comment>
<name>A0ACC3DK22_9PEZI</name>